<dbReference type="Proteomes" id="UP000041882">
    <property type="component" value="Unassembled WGS sequence"/>
</dbReference>
<sequence length="916" mass="100246">MCWGMDIPYLVSVVGNMILKIDVAIILFTASIISFSVMGKNLAPVGFESIATGQHEWVDVRLYGRSFGLFEATVSFDNVLFLAPTAIAQTIEADYSDSSDLHDLLIQKLSSPLARNGDKACSSNGAAPGCDYLETQTLAIIYDENNARVNLFLNKEVIPKSDSADSPYHQASLDTNNAFIHQQSLHFVADKDYQTLSLLGSGALGITSTTYLDMDWDYLTQQSRQQSHQQININNAFLRQELGKQHYIQAGRMDSRHIFSRAGGNISFNQLPLGNIEGLRIGSTLSWLNDAKSGQGTPLTLFITRPSRVDAFRGQQLLGTFYLDAGAQQLDTGNFPHGSYSVTLQIYEDNRLTRSEILPFTRTGTSANRQTQWFLQGGQITDTETSLMDSQQDENKSIYQSGVKLALLPAVDLTAGLAVTDKNSFWESVIDWEHGFDNQFFDGVMSTRVSYLKGTDGSSGNTQQVTYNNGFSLSLYRAIQAAPNCDSHLSGQYGFSGCSQTSSLLFSVPLRSWYLNLGYIANRNNGRYSYSDHGQEQGGLAYQTVRTTQSGSRTQSWQGGGSRGFNLQGININTSTNVFATQQDGGQKRDLGAFTQLSLSWVKPSSASSLGMNYQSSRTNGSQLSYTGSQSWYFDEENQQELGVTFNGTDANSLNSSAYGRTRGRYGNADLRLTAASVNRSLSSSGSYSSALAISRSGGYWGQWGSGQPAAAIGVRVENPDQSQDSHIDVAVDGVGHASVRGQGRALFSVPAYTATQVTVNDSMIATLGVRSEITKGNGQHSLFMAPGQLYVRQVHIVSRYTYLGRLMLDNNTPLERATPLNVRAWSALGGGAFTLETDSQIKHLYLMRDAAMYQCAFTVQHTKDVVSYVGQSQCQPVELASIPELLQQQAKIVLTRQAMPLPATAQRQSNQRNNE</sequence>
<dbReference type="EMBL" id="CQAW01000001">
    <property type="protein sequence ID" value="CNG99962.1"/>
    <property type="molecule type" value="Genomic_DNA"/>
</dbReference>
<evidence type="ECO:0000259" key="3">
    <source>
        <dbReference type="Pfam" id="PF17271"/>
    </source>
</evidence>
<proteinExistence type="predicted"/>
<dbReference type="InterPro" id="IPR032636">
    <property type="entry name" value="Pilus_assem_E-set-like_dom"/>
</dbReference>
<organism evidence="4 5">
    <name type="scientific">Yersinia thracica</name>
    <dbReference type="NCBI Taxonomy" id="2890319"/>
    <lineage>
        <taxon>Bacteria</taxon>
        <taxon>Pseudomonadati</taxon>
        <taxon>Pseudomonadota</taxon>
        <taxon>Gammaproteobacteria</taxon>
        <taxon>Enterobacterales</taxon>
        <taxon>Yersiniaceae</taxon>
        <taxon>Yersinia</taxon>
    </lineage>
</organism>
<accession>A0A0T9ND46</accession>
<evidence type="ECO:0000313" key="5">
    <source>
        <dbReference type="Proteomes" id="UP000041882"/>
    </source>
</evidence>
<keyword evidence="1" id="KW-0812">Transmembrane</keyword>
<dbReference type="AlphaFoldDB" id="A0A0T9ND46"/>
<dbReference type="InterPro" id="IPR035224">
    <property type="entry name" value="Usher_TcfC"/>
</dbReference>
<keyword evidence="5" id="KW-1185">Reference proteome</keyword>
<evidence type="ECO:0000259" key="2">
    <source>
        <dbReference type="Pfam" id="PF16967"/>
    </source>
</evidence>
<protein>
    <submittedName>
        <fullName evidence="4">Fimbrial outer membrane usher protein TcfC</fullName>
    </submittedName>
</protein>
<keyword evidence="1" id="KW-0472">Membrane</keyword>
<dbReference type="Pfam" id="PF17271">
    <property type="entry name" value="Usher_TcfC"/>
    <property type="match status" value="1"/>
</dbReference>
<keyword evidence="1" id="KW-1133">Transmembrane helix</keyword>
<feature type="transmembrane region" description="Helical" evidence="1">
    <location>
        <begin position="21"/>
        <end position="39"/>
    </location>
</feature>
<reference evidence="5" key="1">
    <citation type="submission" date="2015-03" db="EMBL/GenBank/DDBJ databases">
        <authorList>
            <consortium name="Pathogen Informatics"/>
            <person name="Murphy D."/>
        </authorList>
    </citation>
    <scope>NUCLEOTIDE SEQUENCE [LARGE SCALE GENOMIC DNA]</scope>
    <source>
        <strain evidence="5">IP6945</strain>
    </source>
</reference>
<evidence type="ECO:0000313" key="4">
    <source>
        <dbReference type="EMBL" id="CNG99962.1"/>
    </source>
</evidence>
<name>A0A0T9ND46_9GAMM</name>
<dbReference type="Pfam" id="PF16967">
    <property type="entry name" value="TcfC"/>
    <property type="match status" value="1"/>
</dbReference>
<feature type="domain" description="Pilus assembly protein E-set like" evidence="2">
    <location>
        <begin position="296"/>
        <end position="361"/>
    </location>
</feature>
<feature type="domain" description="TcfC Usher-like barrel" evidence="3">
    <location>
        <begin position="371"/>
        <end position="765"/>
    </location>
</feature>
<gene>
    <name evidence="4" type="ORF">ERS008472_00223</name>
</gene>
<evidence type="ECO:0000256" key="1">
    <source>
        <dbReference type="SAM" id="Phobius"/>
    </source>
</evidence>